<dbReference type="PATRIC" id="fig|937775.9.peg.2976"/>
<name>H1Z4D9_9EURY</name>
<dbReference type="Proteomes" id="UP000005741">
    <property type="component" value="Chromosome"/>
</dbReference>
<sequence>MTLDFTLEKYTELCNAIQRNYSTCTFYDFLINFKKINEDINCLENISYYTVHRKIDARICIIRHDVDRKIKNSLIMAEIEHDLGIRSSYYFRHPYTFKPDIISKIHELGHEVGYHYETLSKARGEPKVAIKLFEEELNEFKKIHEIKTICMHGKPLSGYDNRELWKYYDFHDYGIEGEAYLSIDEQKIQYFTDTGRNWSNKNSLRDFMSVPQTYSVETTDDLINLIKSAEESYLYLNIHPERWTKNYFNWISSYLQDNLINAGKTIIAAIQQ</sequence>
<reference evidence="1 2" key="1">
    <citation type="submission" date="2011-10" db="EMBL/GenBank/DDBJ databases">
        <title>The Improved High-Quality Draft genome of Methanoplanus limicola DSM 2279.</title>
        <authorList>
            <consortium name="US DOE Joint Genome Institute (JGI-PGF)"/>
            <person name="Lucas S."/>
            <person name="Copeland A."/>
            <person name="Lapidus A."/>
            <person name="Glavina del Rio T."/>
            <person name="Dalin E."/>
            <person name="Tice H."/>
            <person name="Bruce D."/>
            <person name="Goodwin L."/>
            <person name="Pitluck S."/>
            <person name="Peters L."/>
            <person name="Mikhailova N."/>
            <person name="Lu M."/>
            <person name="Kyrpides N."/>
            <person name="Mavromatis K."/>
            <person name="Ivanova N."/>
            <person name="Markowitz V."/>
            <person name="Cheng J.-F."/>
            <person name="Hugenholtz P."/>
            <person name="Woyke T."/>
            <person name="Wu D."/>
            <person name="Wirth R."/>
            <person name="Brambilla E.-M."/>
            <person name="Klenk H.-P."/>
            <person name="Eisen J.A."/>
        </authorList>
    </citation>
    <scope>NUCLEOTIDE SEQUENCE [LARGE SCALE GENOMIC DNA]</scope>
    <source>
        <strain evidence="1 2">DSM 2279</strain>
    </source>
</reference>
<dbReference type="EMBL" id="CM001436">
    <property type="protein sequence ID" value="EHQ36687.1"/>
    <property type="molecule type" value="Genomic_DNA"/>
</dbReference>
<dbReference type="HOGENOM" id="CLU_070520_0_0_2"/>
<dbReference type="InParanoid" id="H1Z4D9"/>
<dbReference type="AlphaFoldDB" id="H1Z4D9"/>
<protein>
    <recommendedName>
        <fullName evidence="3">Polysaccharide deacetylase</fullName>
    </recommendedName>
</protein>
<gene>
    <name evidence="1" type="ORF">Metlim_2646</name>
</gene>
<dbReference type="STRING" id="937775.Metlim_2646"/>
<proteinExistence type="predicted"/>
<evidence type="ECO:0000313" key="1">
    <source>
        <dbReference type="EMBL" id="EHQ36687.1"/>
    </source>
</evidence>
<organism evidence="1 2">
    <name type="scientific">Methanoplanus limicola DSM 2279</name>
    <dbReference type="NCBI Taxonomy" id="937775"/>
    <lineage>
        <taxon>Archaea</taxon>
        <taxon>Methanobacteriati</taxon>
        <taxon>Methanobacteriota</taxon>
        <taxon>Stenosarchaea group</taxon>
        <taxon>Methanomicrobia</taxon>
        <taxon>Methanomicrobiales</taxon>
        <taxon>Methanomicrobiaceae</taxon>
        <taxon>Methanoplanus</taxon>
    </lineage>
</organism>
<evidence type="ECO:0000313" key="2">
    <source>
        <dbReference type="Proteomes" id="UP000005741"/>
    </source>
</evidence>
<evidence type="ECO:0008006" key="3">
    <source>
        <dbReference type="Google" id="ProtNLM"/>
    </source>
</evidence>
<keyword evidence="2" id="KW-1185">Reference proteome</keyword>
<accession>H1Z4D9</accession>